<dbReference type="EMBL" id="JAFIDA010000001">
    <property type="protein sequence ID" value="MBP1326934.1"/>
    <property type="molecule type" value="Genomic_DNA"/>
</dbReference>
<dbReference type="InterPro" id="IPR036390">
    <property type="entry name" value="WH_DNA-bd_sf"/>
</dbReference>
<evidence type="ECO:0000256" key="3">
    <source>
        <dbReference type="ARBA" id="ARBA00023163"/>
    </source>
</evidence>
<evidence type="ECO:0000313" key="5">
    <source>
        <dbReference type="EMBL" id="MBP1326934.1"/>
    </source>
</evidence>
<dbReference type="InterPro" id="IPR000524">
    <property type="entry name" value="Tscrpt_reg_HTH_GntR"/>
</dbReference>
<dbReference type="Pfam" id="PF00392">
    <property type="entry name" value="GntR"/>
    <property type="match status" value="1"/>
</dbReference>
<evidence type="ECO:0000259" key="4">
    <source>
        <dbReference type="PROSITE" id="PS50949"/>
    </source>
</evidence>
<feature type="domain" description="HTH gntR-type" evidence="4">
    <location>
        <begin position="14"/>
        <end position="84"/>
    </location>
</feature>
<evidence type="ECO:0000256" key="2">
    <source>
        <dbReference type="ARBA" id="ARBA00023125"/>
    </source>
</evidence>
<evidence type="ECO:0000256" key="1">
    <source>
        <dbReference type="ARBA" id="ARBA00023015"/>
    </source>
</evidence>
<dbReference type="GO" id="GO:0003677">
    <property type="term" value="F:DNA binding"/>
    <property type="evidence" value="ECO:0007669"/>
    <property type="project" value="UniProtKB-KW"/>
</dbReference>
<dbReference type="Gene3D" id="1.20.120.530">
    <property type="entry name" value="GntR ligand-binding domain-like"/>
    <property type="match status" value="1"/>
</dbReference>
<dbReference type="SMART" id="SM00345">
    <property type="entry name" value="HTH_GNTR"/>
    <property type="match status" value="1"/>
</dbReference>
<dbReference type="PROSITE" id="PS50949">
    <property type="entry name" value="HTH_GNTR"/>
    <property type="match status" value="1"/>
</dbReference>
<evidence type="ECO:0000313" key="6">
    <source>
        <dbReference type="Proteomes" id="UP000675163"/>
    </source>
</evidence>
<dbReference type="RefSeq" id="WP_209705761.1">
    <property type="nucleotide sequence ID" value="NZ_JAFIDA010000001.1"/>
</dbReference>
<dbReference type="InterPro" id="IPR011711">
    <property type="entry name" value="GntR_C"/>
</dbReference>
<dbReference type="AlphaFoldDB" id="A0A940PX30"/>
<organism evidence="5 6">
    <name type="scientific">Leucobacter exalbidus</name>
    <dbReference type="NCBI Taxonomy" id="662960"/>
    <lineage>
        <taxon>Bacteria</taxon>
        <taxon>Bacillati</taxon>
        <taxon>Actinomycetota</taxon>
        <taxon>Actinomycetes</taxon>
        <taxon>Micrococcales</taxon>
        <taxon>Microbacteriaceae</taxon>
        <taxon>Leucobacter</taxon>
    </lineage>
</organism>
<dbReference type="Gene3D" id="1.10.10.10">
    <property type="entry name" value="Winged helix-like DNA-binding domain superfamily/Winged helix DNA-binding domain"/>
    <property type="match status" value="1"/>
</dbReference>
<keyword evidence="6" id="KW-1185">Reference proteome</keyword>
<comment type="caution">
    <text evidence="5">The sequence shown here is derived from an EMBL/GenBank/DDBJ whole genome shotgun (WGS) entry which is preliminary data.</text>
</comment>
<dbReference type="InterPro" id="IPR008920">
    <property type="entry name" value="TF_FadR/GntR_C"/>
</dbReference>
<name>A0A940PX30_9MICO</name>
<dbReference type="PANTHER" id="PTHR43537">
    <property type="entry name" value="TRANSCRIPTIONAL REGULATOR, GNTR FAMILY"/>
    <property type="match status" value="1"/>
</dbReference>
<keyword evidence="3" id="KW-0804">Transcription</keyword>
<keyword evidence="2 5" id="KW-0238">DNA-binding</keyword>
<proteinExistence type="predicted"/>
<dbReference type="GO" id="GO:0003700">
    <property type="term" value="F:DNA-binding transcription factor activity"/>
    <property type="evidence" value="ECO:0007669"/>
    <property type="project" value="InterPro"/>
</dbReference>
<keyword evidence="1" id="KW-0805">Transcription regulation</keyword>
<dbReference type="SMART" id="SM00895">
    <property type="entry name" value="FCD"/>
    <property type="match status" value="1"/>
</dbReference>
<reference evidence="5" key="1">
    <citation type="submission" date="2021-02" db="EMBL/GenBank/DDBJ databases">
        <title>Sequencing the genomes of 1000 actinobacteria strains.</title>
        <authorList>
            <person name="Klenk H.-P."/>
        </authorList>
    </citation>
    <scope>NUCLEOTIDE SEQUENCE</scope>
    <source>
        <strain evidence="5">DSM 22850</strain>
    </source>
</reference>
<accession>A0A940PX30</accession>
<dbReference type="Proteomes" id="UP000675163">
    <property type="component" value="Unassembled WGS sequence"/>
</dbReference>
<protein>
    <submittedName>
        <fullName evidence="5">DNA-binding FadR family transcriptional regulator</fullName>
    </submittedName>
</protein>
<dbReference type="Pfam" id="PF07729">
    <property type="entry name" value="FCD"/>
    <property type="match status" value="1"/>
</dbReference>
<dbReference type="SUPFAM" id="SSF48008">
    <property type="entry name" value="GntR ligand-binding domain-like"/>
    <property type="match status" value="1"/>
</dbReference>
<dbReference type="PANTHER" id="PTHR43537:SF47">
    <property type="entry name" value="REGULATORY PROTEIN GNTR HTH"/>
    <property type="match status" value="1"/>
</dbReference>
<dbReference type="SUPFAM" id="SSF46785">
    <property type="entry name" value="Winged helix' DNA-binding domain"/>
    <property type="match status" value="1"/>
</dbReference>
<sequence>MSKFASGSGVPASRALADTLVDVLEQEIREGDLQPGYFVGTKRELLDRFNVAPATLGEAIRVLRNRGVISVKPGPGGGIFLAEQSPIMRLGHELIQLRAEDSTVDECLRITDSLDQVILSDAVIHRTAKDVKDLEKLIAELERVWEDSDLAQPLNWQLHKRIAQISPNKILSMVYTNVVDFILTNLDGLPKAEGFSATSEERLAVHRQLVDAIVNRDLDAALAAVRDHQTVLSSK</sequence>
<gene>
    <name evidence="5" type="ORF">JOF28_002166</name>
</gene>
<dbReference type="InterPro" id="IPR036388">
    <property type="entry name" value="WH-like_DNA-bd_sf"/>
</dbReference>